<feature type="domain" description="OmpR/PhoB-type" evidence="9">
    <location>
        <begin position="121"/>
        <end position="217"/>
    </location>
</feature>
<dbReference type="EMBL" id="LVVL01000001">
    <property type="protein sequence ID" value="OAN14534.1"/>
    <property type="molecule type" value="Genomic_DNA"/>
</dbReference>
<dbReference type="SMART" id="SM00448">
    <property type="entry name" value="REC"/>
    <property type="match status" value="1"/>
</dbReference>
<dbReference type="CDD" id="cd00383">
    <property type="entry name" value="trans_reg_C"/>
    <property type="match status" value="1"/>
</dbReference>
<dbReference type="InterPro" id="IPR001789">
    <property type="entry name" value="Sig_transdc_resp-reg_receiver"/>
</dbReference>
<evidence type="ECO:0000313" key="10">
    <source>
        <dbReference type="EMBL" id="OAN14534.1"/>
    </source>
</evidence>
<keyword evidence="1 6" id="KW-0597">Phosphoprotein</keyword>
<sequence length="219" mass="24552">MKILVIEDEPKLAQVTERFLRHHGYGVTIAGSLAEAKKSLSSDQFDAVLVDVRLPDGDGWSLVPSIKTSQPAPVVFMLTSRGEADDRVFGLELGADDYLVKPVVLKELIIRLERALKQRVPAGRQLGDVTIDEKARQVKNGAETISLAKMEFELLVYFMEHLGEALSRDQILDDVWGYTFGGDTRTVDTHVKQLRDKLPTVKQQLKTVHRVGYRLEAIE</sequence>
<gene>
    <name evidence="10" type="ORF">A3783_00990</name>
</gene>
<dbReference type="GO" id="GO:0003677">
    <property type="term" value="F:DNA binding"/>
    <property type="evidence" value="ECO:0007669"/>
    <property type="project" value="UniProtKB-KW"/>
</dbReference>
<feature type="modified residue" description="4-aspartylphosphate" evidence="6">
    <location>
        <position position="51"/>
    </location>
</feature>
<evidence type="ECO:0000256" key="7">
    <source>
        <dbReference type="PROSITE-ProRule" id="PRU01091"/>
    </source>
</evidence>
<dbReference type="SUPFAM" id="SSF46894">
    <property type="entry name" value="C-terminal effector domain of the bipartite response regulators"/>
    <property type="match status" value="1"/>
</dbReference>
<dbReference type="Proteomes" id="UP000078447">
    <property type="component" value="Unassembled WGS sequence"/>
</dbReference>
<proteinExistence type="predicted"/>
<comment type="caution">
    <text evidence="10">The sequence shown here is derived from an EMBL/GenBank/DDBJ whole genome shotgun (WGS) entry which is preliminary data.</text>
</comment>
<evidence type="ECO:0000256" key="4">
    <source>
        <dbReference type="ARBA" id="ARBA00023125"/>
    </source>
</evidence>
<accession>A0ABX2V9N0</accession>
<dbReference type="RefSeq" id="WP_028105748.1">
    <property type="nucleotide sequence ID" value="NZ_LVVL01000001.1"/>
</dbReference>
<dbReference type="Gene3D" id="1.10.10.10">
    <property type="entry name" value="Winged helix-like DNA-binding domain superfamily/Winged helix DNA-binding domain"/>
    <property type="match status" value="1"/>
</dbReference>
<dbReference type="PROSITE" id="PS51755">
    <property type="entry name" value="OMPR_PHOB"/>
    <property type="match status" value="1"/>
</dbReference>
<keyword evidence="11" id="KW-1185">Reference proteome</keyword>
<feature type="domain" description="Response regulatory" evidence="8">
    <location>
        <begin position="2"/>
        <end position="116"/>
    </location>
</feature>
<dbReference type="PANTHER" id="PTHR48111:SF1">
    <property type="entry name" value="TWO-COMPONENT RESPONSE REGULATOR ORR33"/>
    <property type="match status" value="1"/>
</dbReference>
<dbReference type="SMART" id="SM00862">
    <property type="entry name" value="Trans_reg_C"/>
    <property type="match status" value="1"/>
</dbReference>
<dbReference type="InterPro" id="IPR036388">
    <property type="entry name" value="WH-like_DNA-bd_sf"/>
</dbReference>
<dbReference type="Gene3D" id="3.40.50.2300">
    <property type="match status" value="1"/>
</dbReference>
<evidence type="ECO:0000256" key="5">
    <source>
        <dbReference type="ARBA" id="ARBA00023163"/>
    </source>
</evidence>
<keyword evidence="2" id="KW-0902">Two-component regulatory system</keyword>
<dbReference type="InterPro" id="IPR001867">
    <property type="entry name" value="OmpR/PhoB-type_DNA-bd"/>
</dbReference>
<dbReference type="PROSITE" id="PS50110">
    <property type="entry name" value="RESPONSE_REGULATORY"/>
    <property type="match status" value="1"/>
</dbReference>
<feature type="DNA-binding region" description="OmpR/PhoB-type" evidence="7">
    <location>
        <begin position="121"/>
        <end position="217"/>
    </location>
</feature>
<dbReference type="SUPFAM" id="SSF52172">
    <property type="entry name" value="CheY-like"/>
    <property type="match status" value="1"/>
</dbReference>
<dbReference type="Pfam" id="PF00072">
    <property type="entry name" value="Response_reg"/>
    <property type="match status" value="1"/>
</dbReference>
<evidence type="ECO:0000259" key="9">
    <source>
        <dbReference type="PROSITE" id="PS51755"/>
    </source>
</evidence>
<dbReference type="InterPro" id="IPR011006">
    <property type="entry name" value="CheY-like_superfamily"/>
</dbReference>
<dbReference type="Pfam" id="PF00486">
    <property type="entry name" value="Trans_reg_C"/>
    <property type="match status" value="1"/>
</dbReference>
<evidence type="ECO:0000256" key="3">
    <source>
        <dbReference type="ARBA" id="ARBA00023015"/>
    </source>
</evidence>
<evidence type="ECO:0000313" key="11">
    <source>
        <dbReference type="Proteomes" id="UP000078447"/>
    </source>
</evidence>
<keyword evidence="3" id="KW-0805">Transcription regulation</keyword>
<evidence type="ECO:0000256" key="1">
    <source>
        <dbReference type="ARBA" id="ARBA00022553"/>
    </source>
</evidence>
<evidence type="ECO:0000256" key="6">
    <source>
        <dbReference type="PROSITE-ProRule" id="PRU00169"/>
    </source>
</evidence>
<keyword evidence="4 7" id="KW-0238">DNA-binding</keyword>
<dbReference type="InterPro" id="IPR039420">
    <property type="entry name" value="WalR-like"/>
</dbReference>
<dbReference type="InterPro" id="IPR016032">
    <property type="entry name" value="Sig_transdc_resp-reg_C-effctor"/>
</dbReference>
<evidence type="ECO:0000259" key="8">
    <source>
        <dbReference type="PROSITE" id="PS50110"/>
    </source>
</evidence>
<name>A0ABX2V9N0_9BACL</name>
<dbReference type="CDD" id="cd17574">
    <property type="entry name" value="REC_OmpR"/>
    <property type="match status" value="1"/>
</dbReference>
<reference evidence="10 11" key="1">
    <citation type="submission" date="2016-03" db="EMBL/GenBank/DDBJ databases">
        <authorList>
            <person name="Cho S.-Y."/>
            <person name="Lim S."/>
            <person name="Kim H."/>
            <person name="Soh E.H."/>
            <person name="Moon J.S."/>
        </authorList>
    </citation>
    <scope>NUCLEOTIDE SEQUENCE [LARGE SCALE GENOMIC DNA]</scope>
    <source>
        <strain evidence="10 11">KCTC 3810</strain>
    </source>
</reference>
<protein>
    <submittedName>
        <fullName evidence="10">DNA-binding response regulator</fullName>
    </submittedName>
</protein>
<evidence type="ECO:0000256" key="2">
    <source>
        <dbReference type="ARBA" id="ARBA00023012"/>
    </source>
</evidence>
<keyword evidence="5" id="KW-0804">Transcription</keyword>
<dbReference type="PANTHER" id="PTHR48111">
    <property type="entry name" value="REGULATOR OF RPOS"/>
    <property type="match status" value="1"/>
</dbReference>
<organism evidence="10 11">
    <name type="scientific">Exiguobacterium undae</name>
    <dbReference type="NCBI Taxonomy" id="169177"/>
    <lineage>
        <taxon>Bacteria</taxon>
        <taxon>Bacillati</taxon>
        <taxon>Bacillota</taxon>
        <taxon>Bacilli</taxon>
        <taxon>Bacillales</taxon>
        <taxon>Bacillales Family XII. Incertae Sedis</taxon>
        <taxon>Exiguobacterium</taxon>
    </lineage>
</organism>